<dbReference type="OrthoDB" id="3348320at2759"/>
<organism evidence="1 2">
    <name type="scientific">Claviceps pazoutovae</name>
    <dbReference type="NCBI Taxonomy" id="1649127"/>
    <lineage>
        <taxon>Eukaryota</taxon>
        <taxon>Fungi</taxon>
        <taxon>Dikarya</taxon>
        <taxon>Ascomycota</taxon>
        <taxon>Pezizomycotina</taxon>
        <taxon>Sordariomycetes</taxon>
        <taxon>Hypocreomycetidae</taxon>
        <taxon>Hypocreales</taxon>
        <taxon>Clavicipitaceae</taxon>
        <taxon>Claviceps</taxon>
    </lineage>
</organism>
<keyword evidence="2" id="KW-1185">Reference proteome</keyword>
<reference evidence="1 2" key="1">
    <citation type="journal article" date="2020" name="bioRxiv">
        <title>Whole genome comparisons of ergot fungi reveals the divergence and evolution of species within the genus Claviceps are the result of varying mechanisms driving genome evolution and host range expansion.</title>
        <authorList>
            <person name="Wyka S.A."/>
            <person name="Mondo S.J."/>
            <person name="Liu M."/>
            <person name="Dettman J."/>
            <person name="Nalam V."/>
            <person name="Broders K.D."/>
        </authorList>
    </citation>
    <scope>NUCLEOTIDE SEQUENCE [LARGE SCALE GENOMIC DNA]</scope>
    <source>
        <strain evidence="1 2">CCC 1485</strain>
    </source>
</reference>
<evidence type="ECO:0000313" key="1">
    <source>
        <dbReference type="EMBL" id="KAG5931468.1"/>
    </source>
</evidence>
<accession>A0A9P7M7A5</accession>
<protein>
    <submittedName>
        <fullName evidence="1">Uncharacterized protein</fullName>
    </submittedName>
</protein>
<evidence type="ECO:0000313" key="2">
    <source>
        <dbReference type="Proteomes" id="UP000706124"/>
    </source>
</evidence>
<name>A0A9P7M7A5_9HYPO</name>
<comment type="caution">
    <text evidence="1">The sequence shown here is derived from an EMBL/GenBank/DDBJ whole genome shotgun (WGS) entry which is preliminary data.</text>
</comment>
<gene>
    <name evidence="1" type="ORF">E4U60_006056</name>
</gene>
<proteinExistence type="predicted"/>
<dbReference type="AlphaFoldDB" id="A0A9P7M7A5"/>
<dbReference type="EMBL" id="SRPO01000567">
    <property type="protein sequence ID" value="KAG5931468.1"/>
    <property type="molecule type" value="Genomic_DNA"/>
</dbReference>
<sequence>MLDAKIPGDKLLGPLAPIKAMTLGSSIALYLCRNRLTCGYLEFLLDPAITALSENHATEFKVLVQEVGCEGRYCNDWITLDMQSVFNPRHFPALFHDSVEKNTAIYVGDNLIVYVADLEWALEVNVRRATRALLRGMNPILELPDAAALIHQVRFEGEQPPLTFEYIRELAARMSDSAPSDDKLQVIADFYLKIYGRVGLTRTAVEWDEGVRDWKPVEGSDAAEPE</sequence>
<dbReference type="Proteomes" id="UP000706124">
    <property type="component" value="Unassembled WGS sequence"/>
</dbReference>